<evidence type="ECO:0000313" key="2">
    <source>
        <dbReference type="Proteomes" id="UP000278437"/>
    </source>
</evidence>
<sequence length="134" mass="14993">MADEAMIYAETEFTVGVETVLESGSPKNSYMVVFEDDGDTGYLYGLDRSRDGNPILDALHIYNVANVTDKHLSSEAQIVWSGDGNKALLLINGYPHAAFDFVAKRGYCRTSFPPPDTKWTKYSHEWSDDVLTLF</sequence>
<organism evidence="1 2">
    <name type="scientific">Shewanella khirikhana</name>
    <dbReference type="NCBI Taxonomy" id="1965282"/>
    <lineage>
        <taxon>Bacteria</taxon>
        <taxon>Pseudomonadati</taxon>
        <taxon>Pseudomonadota</taxon>
        <taxon>Gammaproteobacteria</taxon>
        <taxon>Alteromonadales</taxon>
        <taxon>Shewanellaceae</taxon>
        <taxon>Shewanella</taxon>
    </lineage>
</organism>
<keyword evidence="2" id="KW-1185">Reference proteome</keyword>
<dbReference type="Pfam" id="PF10008">
    <property type="entry name" value="DUF2251"/>
    <property type="match status" value="1"/>
</dbReference>
<proteinExistence type="predicted"/>
<reference evidence="2" key="1">
    <citation type="submission" date="2017-03" db="EMBL/GenBank/DDBJ databases">
        <title>Full genome sequence of a non-lethal Shewanella isolate that potentiates virulence of Vibio parahaemolyticus causing acute hepatopancreatic necrosis disease (AHPND) in shrimp.</title>
        <authorList>
            <person name="Prachumwat A."/>
            <person name="Sritunyalucksana K."/>
        </authorList>
    </citation>
    <scope>NUCLEOTIDE SEQUENCE [LARGE SCALE GENOMIC DNA]</scope>
    <source>
        <strain evidence="2">TH2012</strain>
    </source>
</reference>
<evidence type="ECO:0008006" key="3">
    <source>
        <dbReference type="Google" id="ProtNLM"/>
    </source>
</evidence>
<accession>A0ABM7D0X7</accession>
<dbReference type="EMBL" id="CP020373">
    <property type="protein sequence ID" value="AZQ10061.1"/>
    <property type="molecule type" value="Genomic_DNA"/>
</dbReference>
<dbReference type="Proteomes" id="UP000278437">
    <property type="component" value="Chromosome"/>
</dbReference>
<dbReference type="InterPro" id="IPR014449">
    <property type="entry name" value="UCP007050_HI0931"/>
</dbReference>
<protein>
    <recommendedName>
        <fullName evidence="3">DUF2251 domain-containing protein</fullName>
    </recommendedName>
</protein>
<name>A0ABM7D0X7_9GAMM</name>
<dbReference type="PIRSF" id="PIRSF007050">
    <property type="entry name" value="UPC007050"/>
    <property type="match status" value="1"/>
</dbReference>
<evidence type="ECO:0000313" key="1">
    <source>
        <dbReference type="EMBL" id="AZQ10061.1"/>
    </source>
</evidence>
<gene>
    <name evidence="1" type="ORF">STH12_00925</name>
</gene>